<feature type="non-terminal residue" evidence="2">
    <location>
        <position position="61"/>
    </location>
</feature>
<organism evidence="2 3">
    <name type="scientific">Punica granatum</name>
    <name type="common">Pomegranate</name>
    <dbReference type="NCBI Taxonomy" id="22663"/>
    <lineage>
        <taxon>Eukaryota</taxon>
        <taxon>Viridiplantae</taxon>
        <taxon>Streptophyta</taxon>
        <taxon>Embryophyta</taxon>
        <taxon>Tracheophyta</taxon>
        <taxon>Spermatophyta</taxon>
        <taxon>Magnoliopsida</taxon>
        <taxon>eudicotyledons</taxon>
        <taxon>Gunneridae</taxon>
        <taxon>Pentapetalae</taxon>
        <taxon>rosids</taxon>
        <taxon>malvids</taxon>
        <taxon>Myrtales</taxon>
        <taxon>Lythraceae</taxon>
        <taxon>Punica</taxon>
    </lineage>
</organism>
<evidence type="ECO:0000313" key="2">
    <source>
        <dbReference type="EMBL" id="PKI72172.1"/>
    </source>
</evidence>
<dbReference type="Proteomes" id="UP000233551">
    <property type="component" value="Unassembled WGS sequence"/>
</dbReference>
<name>A0A2I0KUN0_PUNGR</name>
<dbReference type="AlphaFoldDB" id="A0A2I0KUN0"/>
<evidence type="ECO:0000313" key="3">
    <source>
        <dbReference type="Proteomes" id="UP000233551"/>
    </source>
</evidence>
<evidence type="ECO:0000256" key="1">
    <source>
        <dbReference type="SAM" id="MobiDB-lite"/>
    </source>
</evidence>
<keyword evidence="3" id="KW-1185">Reference proteome</keyword>
<gene>
    <name evidence="2" type="ORF">CRG98_007441</name>
</gene>
<reference evidence="2 3" key="1">
    <citation type="submission" date="2017-11" db="EMBL/GenBank/DDBJ databases">
        <title>De-novo sequencing of pomegranate (Punica granatum L.) genome.</title>
        <authorList>
            <person name="Akparov Z."/>
            <person name="Amiraslanov A."/>
            <person name="Hajiyeva S."/>
            <person name="Abbasov M."/>
            <person name="Kaur K."/>
            <person name="Hamwieh A."/>
            <person name="Solovyev V."/>
            <person name="Salamov A."/>
            <person name="Braich B."/>
            <person name="Kosarev P."/>
            <person name="Mahmoud A."/>
            <person name="Hajiyev E."/>
            <person name="Babayeva S."/>
            <person name="Izzatullayeva V."/>
            <person name="Mammadov A."/>
            <person name="Mammadov A."/>
            <person name="Sharifova S."/>
            <person name="Ojaghi J."/>
            <person name="Eynullazada K."/>
            <person name="Bayramov B."/>
            <person name="Abdulazimova A."/>
            <person name="Shahmuradov I."/>
        </authorList>
    </citation>
    <scope>NUCLEOTIDE SEQUENCE [LARGE SCALE GENOMIC DNA]</scope>
    <source>
        <strain evidence="3">cv. AG2017</strain>
        <tissue evidence="2">Leaf</tissue>
    </source>
</reference>
<feature type="region of interest" description="Disordered" evidence="1">
    <location>
        <begin position="17"/>
        <end position="61"/>
    </location>
</feature>
<protein>
    <submittedName>
        <fullName evidence="2">Uncharacterized protein</fullName>
    </submittedName>
</protein>
<dbReference type="EMBL" id="PGOL01000338">
    <property type="protein sequence ID" value="PKI72172.1"/>
    <property type="molecule type" value="Genomic_DNA"/>
</dbReference>
<proteinExistence type="predicted"/>
<accession>A0A2I0KUN0</accession>
<comment type="caution">
    <text evidence="2">The sequence shown here is derived from an EMBL/GenBank/DDBJ whole genome shotgun (WGS) entry which is preliminary data.</text>
</comment>
<sequence length="61" mass="6988">MQLVQFRTKLPVYSTTGSPIDSVALKPENRRLRRLAPPPPTGQRHSHTPLPSLRKLFLRTE</sequence>